<evidence type="ECO:0000313" key="2">
    <source>
        <dbReference type="EMBL" id="KAK3956162.1"/>
    </source>
</evidence>
<keyword evidence="3" id="KW-1185">Reference proteome</keyword>
<accession>A0AAN6SJ24</accession>
<organism evidence="2 3">
    <name type="scientific">Pseudoneurospora amorphoporcata</name>
    <dbReference type="NCBI Taxonomy" id="241081"/>
    <lineage>
        <taxon>Eukaryota</taxon>
        <taxon>Fungi</taxon>
        <taxon>Dikarya</taxon>
        <taxon>Ascomycota</taxon>
        <taxon>Pezizomycotina</taxon>
        <taxon>Sordariomycetes</taxon>
        <taxon>Sordariomycetidae</taxon>
        <taxon>Sordariales</taxon>
        <taxon>Sordariaceae</taxon>
        <taxon>Pseudoneurospora</taxon>
    </lineage>
</organism>
<comment type="caution">
    <text evidence="2">The sequence shown here is derived from an EMBL/GenBank/DDBJ whole genome shotgun (WGS) entry which is preliminary data.</text>
</comment>
<dbReference type="Proteomes" id="UP001303222">
    <property type="component" value="Unassembled WGS sequence"/>
</dbReference>
<protein>
    <submittedName>
        <fullName evidence="2">Uncharacterized protein</fullName>
    </submittedName>
</protein>
<evidence type="ECO:0000256" key="1">
    <source>
        <dbReference type="SAM" id="MobiDB-lite"/>
    </source>
</evidence>
<evidence type="ECO:0000313" key="3">
    <source>
        <dbReference type="Proteomes" id="UP001303222"/>
    </source>
</evidence>
<sequence length="237" mass="27130">MSQPHPQSPQNPSIPTKLSHPQPPQNPSTPIYPLFIFLYETEQFLIKALRSYRTGKLEPSAAEKLHSAFKKFNKWGTDNFDSLKALAEDLENSESGMHKPRNYKAYQLLFWRFRGMWPNVYLVQKELAERAKASSQPNQVVSAQIPQKATDIPTLFKKFKSPVMIPFAKWWAELQDKEEGPLLPARSFNQAIDQILSSVEGLIHVWDTDIAPTLVPDKEKVVSREHEKSGSEWEGSE</sequence>
<name>A0AAN6SJ24_9PEZI</name>
<dbReference type="AlphaFoldDB" id="A0AAN6SJ24"/>
<feature type="region of interest" description="Disordered" evidence="1">
    <location>
        <begin position="1"/>
        <end position="25"/>
    </location>
</feature>
<gene>
    <name evidence="2" type="ORF">QBC32DRAFT_203515</name>
</gene>
<reference evidence="2" key="1">
    <citation type="journal article" date="2023" name="Mol. Phylogenet. Evol.">
        <title>Genome-scale phylogeny and comparative genomics of the fungal order Sordariales.</title>
        <authorList>
            <person name="Hensen N."/>
            <person name="Bonometti L."/>
            <person name="Westerberg I."/>
            <person name="Brannstrom I.O."/>
            <person name="Guillou S."/>
            <person name="Cros-Aarteil S."/>
            <person name="Calhoun S."/>
            <person name="Haridas S."/>
            <person name="Kuo A."/>
            <person name="Mondo S."/>
            <person name="Pangilinan J."/>
            <person name="Riley R."/>
            <person name="LaButti K."/>
            <person name="Andreopoulos B."/>
            <person name="Lipzen A."/>
            <person name="Chen C."/>
            <person name="Yan M."/>
            <person name="Daum C."/>
            <person name="Ng V."/>
            <person name="Clum A."/>
            <person name="Steindorff A."/>
            <person name="Ohm R.A."/>
            <person name="Martin F."/>
            <person name="Silar P."/>
            <person name="Natvig D.O."/>
            <person name="Lalanne C."/>
            <person name="Gautier V."/>
            <person name="Ament-Velasquez S.L."/>
            <person name="Kruys A."/>
            <person name="Hutchinson M.I."/>
            <person name="Powell A.J."/>
            <person name="Barry K."/>
            <person name="Miller A.N."/>
            <person name="Grigoriev I.V."/>
            <person name="Debuchy R."/>
            <person name="Gladieux P."/>
            <person name="Hiltunen Thoren M."/>
            <person name="Johannesson H."/>
        </authorList>
    </citation>
    <scope>NUCLEOTIDE SEQUENCE</scope>
    <source>
        <strain evidence="2">CBS 626.80</strain>
    </source>
</reference>
<dbReference type="EMBL" id="MU859068">
    <property type="protein sequence ID" value="KAK3956162.1"/>
    <property type="molecule type" value="Genomic_DNA"/>
</dbReference>
<feature type="compositionally biased region" description="Low complexity" evidence="1">
    <location>
        <begin position="1"/>
        <end position="15"/>
    </location>
</feature>
<reference evidence="2" key="2">
    <citation type="submission" date="2023-06" db="EMBL/GenBank/DDBJ databases">
        <authorList>
            <consortium name="Lawrence Berkeley National Laboratory"/>
            <person name="Mondo S.J."/>
            <person name="Hensen N."/>
            <person name="Bonometti L."/>
            <person name="Westerberg I."/>
            <person name="Brannstrom I.O."/>
            <person name="Guillou S."/>
            <person name="Cros-Aarteil S."/>
            <person name="Calhoun S."/>
            <person name="Haridas S."/>
            <person name="Kuo A."/>
            <person name="Pangilinan J."/>
            <person name="Riley R."/>
            <person name="Labutti K."/>
            <person name="Andreopoulos B."/>
            <person name="Lipzen A."/>
            <person name="Chen C."/>
            <person name="Yanf M."/>
            <person name="Daum C."/>
            <person name="Ng V."/>
            <person name="Clum A."/>
            <person name="Steindorff A."/>
            <person name="Ohm R."/>
            <person name="Martin F."/>
            <person name="Silar P."/>
            <person name="Natvig D."/>
            <person name="Lalanne C."/>
            <person name="Gautier V."/>
            <person name="Ament-Velasquez S.L."/>
            <person name="Kruys A."/>
            <person name="Hutchinson M.I."/>
            <person name="Powell A.J."/>
            <person name="Barry K."/>
            <person name="Miller A.N."/>
            <person name="Grigoriev I.V."/>
            <person name="Debuchy R."/>
            <person name="Gladieux P."/>
            <person name="Thoren M.H."/>
            <person name="Johannesson H."/>
        </authorList>
    </citation>
    <scope>NUCLEOTIDE SEQUENCE</scope>
    <source>
        <strain evidence="2">CBS 626.80</strain>
    </source>
</reference>
<proteinExistence type="predicted"/>